<evidence type="ECO:0000256" key="1">
    <source>
        <dbReference type="SAM" id="MobiDB-lite"/>
    </source>
</evidence>
<reference evidence="2" key="1">
    <citation type="submission" date="2025-08" db="UniProtKB">
        <authorList>
            <consortium name="Ensembl"/>
        </authorList>
    </citation>
    <scope>IDENTIFICATION</scope>
</reference>
<sequence>LAERREVDPNNGKPVRKDVVEDYTQHEVNDITDRFKQRPGKSLLSWMVRLHDQGAARITLDAEDSKRFLILSSHSFVQDAFWNNHQDTNLLALTDQGCHTKYRMENGWLASECPWYTLRDCIKQLKEEGMKAAVFIEDAGTMMRHPLSVTMRNKMIKTAPPAYKNVIMTLLINETGNPLCNVIEKIQQLGDLGEWDSPKGSENRISRKEMFTALLKDGMSREKIECVPTDKLWRTYKQRGLNKPSKRGQSSKPKDPGTTQPTAPS</sequence>
<reference evidence="2" key="2">
    <citation type="submission" date="2025-09" db="UniProtKB">
        <authorList>
            <consortium name="Ensembl"/>
        </authorList>
    </citation>
    <scope>IDENTIFICATION</scope>
</reference>
<protein>
    <submittedName>
        <fullName evidence="2">Uncharacterized protein</fullName>
    </submittedName>
</protein>
<organism evidence="2 3">
    <name type="scientific">Otus sunia</name>
    <name type="common">Oriental scops-owl</name>
    <dbReference type="NCBI Taxonomy" id="257818"/>
    <lineage>
        <taxon>Eukaryota</taxon>
        <taxon>Metazoa</taxon>
        <taxon>Chordata</taxon>
        <taxon>Craniata</taxon>
        <taxon>Vertebrata</taxon>
        <taxon>Euteleostomi</taxon>
        <taxon>Archelosauria</taxon>
        <taxon>Archosauria</taxon>
        <taxon>Dinosauria</taxon>
        <taxon>Saurischia</taxon>
        <taxon>Theropoda</taxon>
        <taxon>Coelurosauria</taxon>
        <taxon>Aves</taxon>
        <taxon>Neognathae</taxon>
        <taxon>Neoaves</taxon>
        <taxon>Telluraves</taxon>
        <taxon>Strigiformes</taxon>
        <taxon>Strigidae</taxon>
        <taxon>Otus</taxon>
    </lineage>
</organism>
<keyword evidence="3" id="KW-1185">Reference proteome</keyword>
<dbReference type="GO" id="GO:0009615">
    <property type="term" value="P:response to virus"/>
    <property type="evidence" value="ECO:0007669"/>
    <property type="project" value="TreeGrafter"/>
</dbReference>
<dbReference type="PANTHER" id="PTHR48195">
    <property type="entry name" value="FRIEND VIRUS SUSCEPTIBILITY PROTEIN 1"/>
    <property type="match status" value="1"/>
</dbReference>
<dbReference type="AlphaFoldDB" id="A0A8C8EDA4"/>
<dbReference type="PANTHER" id="PTHR48195:SF1">
    <property type="entry name" value="RIKEN CDNA 2410002F23 GENE"/>
    <property type="match status" value="1"/>
</dbReference>
<dbReference type="InterPro" id="IPR053270">
    <property type="entry name" value="Fv1_restriction_factor"/>
</dbReference>
<name>A0A8C8EDA4_9STRI</name>
<dbReference type="Ensembl" id="ENSOSUT00000019562.1">
    <property type="protein sequence ID" value="ENSOSUP00000018945.1"/>
    <property type="gene ID" value="ENSOSUG00000013356.1"/>
</dbReference>
<feature type="region of interest" description="Disordered" evidence="1">
    <location>
        <begin position="235"/>
        <end position="265"/>
    </location>
</feature>
<evidence type="ECO:0000313" key="2">
    <source>
        <dbReference type="Ensembl" id="ENSOSUP00000018945.1"/>
    </source>
</evidence>
<feature type="compositionally biased region" description="Polar residues" evidence="1">
    <location>
        <begin position="247"/>
        <end position="265"/>
    </location>
</feature>
<dbReference type="GO" id="GO:0005794">
    <property type="term" value="C:Golgi apparatus"/>
    <property type="evidence" value="ECO:0007669"/>
    <property type="project" value="TreeGrafter"/>
</dbReference>
<dbReference type="Proteomes" id="UP000694552">
    <property type="component" value="Unplaced"/>
</dbReference>
<accession>A0A8C8EDA4</accession>
<evidence type="ECO:0000313" key="3">
    <source>
        <dbReference type="Proteomes" id="UP000694552"/>
    </source>
</evidence>
<proteinExistence type="predicted"/>